<organism evidence="1">
    <name type="scientific">Arundo donax</name>
    <name type="common">Giant reed</name>
    <name type="synonym">Donax arundinaceus</name>
    <dbReference type="NCBI Taxonomy" id="35708"/>
    <lineage>
        <taxon>Eukaryota</taxon>
        <taxon>Viridiplantae</taxon>
        <taxon>Streptophyta</taxon>
        <taxon>Embryophyta</taxon>
        <taxon>Tracheophyta</taxon>
        <taxon>Spermatophyta</taxon>
        <taxon>Magnoliopsida</taxon>
        <taxon>Liliopsida</taxon>
        <taxon>Poales</taxon>
        <taxon>Poaceae</taxon>
        <taxon>PACMAD clade</taxon>
        <taxon>Arundinoideae</taxon>
        <taxon>Arundineae</taxon>
        <taxon>Arundo</taxon>
    </lineage>
</organism>
<name>A0A0A9C5S4_ARUDO</name>
<accession>A0A0A9C5S4</accession>
<evidence type="ECO:0000313" key="1">
    <source>
        <dbReference type="EMBL" id="JAD68755.1"/>
    </source>
</evidence>
<protein>
    <submittedName>
        <fullName evidence="1">Uncharacterized protein</fullName>
    </submittedName>
</protein>
<dbReference type="AlphaFoldDB" id="A0A0A9C5S4"/>
<dbReference type="EMBL" id="GBRH01229140">
    <property type="protein sequence ID" value="JAD68755.1"/>
    <property type="molecule type" value="Transcribed_RNA"/>
</dbReference>
<reference evidence="1" key="1">
    <citation type="submission" date="2014-09" db="EMBL/GenBank/DDBJ databases">
        <authorList>
            <person name="Magalhaes I.L.F."/>
            <person name="Oliveira U."/>
            <person name="Santos F.R."/>
            <person name="Vidigal T.H.D.A."/>
            <person name="Brescovit A.D."/>
            <person name="Santos A.J."/>
        </authorList>
    </citation>
    <scope>NUCLEOTIDE SEQUENCE</scope>
    <source>
        <tissue evidence="1">Shoot tissue taken approximately 20 cm above the soil surface</tissue>
    </source>
</reference>
<reference evidence="1" key="2">
    <citation type="journal article" date="2015" name="Data Brief">
        <title>Shoot transcriptome of the giant reed, Arundo donax.</title>
        <authorList>
            <person name="Barrero R.A."/>
            <person name="Guerrero F.D."/>
            <person name="Moolhuijzen P."/>
            <person name="Goolsby J.A."/>
            <person name="Tidwell J."/>
            <person name="Bellgard S.E."/>
            <person name="Bellgard M.I."/>
        </authorList>
    </citation>
    <scope>NUCLEOTIDE SEQUENCE</scope>
    <source>
        <tissue evidence="1">Shoot tissue taken approximately 20 cm above the soil surface</tissue>
    </source>
</reference>
<proteinExistence type="predicted"/>
<sequence length="72" mass="7978">MSPTQANAITSCSLTLGKFAERYCILRLPHQCSYTVFSGLTCITAHAQERMTTILLANPYILDSWQIVLLGT</sequence>